<organism evidence="1 2">
    <name type="scientific">Lingula anatina</name>
    <name type="common">Brachiopod</name>
    <name type="synonym">Lingula unguis</name>
    <dbReference type="NCBI Taxonomy" id="7574"/>
    <lineage>
        <taxon>Eukaryota</taxon>
        <taxon>Metazoa</taxon>
        <taxon>Spiralia</taxon>
        <taxon>Lophotrochozoa</taxon>
        <taxon>Brachiopoda</taxon>
        <taxon>Linguliformea</taxon>
        <taxon>Lingulata</taxon>
        <taxon>Lingulida</taxon>
        <taxon>Linguloidea</taxon>
        <taxon>Lingulidae</taxon>
        <taxon>Lingula</taxon>
    </lineage>
</organism>
<name>A0A1S3JB67_LINAN</name>
<protein>
    <submittedName>
        <fullName evidence="2">Protein FAM214A</fullName>
    </submittedName>
</protein>
<dbReference type="Proteomes" id="UP000085678">
    <property type="component" value="Unplaced"/>
</dbReference>
<proteinExistence type="predicted"/>
<dbReference type="RefSeq" id="XP_013407650.1">
    <property type="nucleotide sequence ID" value="XM_013552196.2"/>
</dbReference>
<evidence type="ECO:0000313" key="2">
    <source>
        <dbReference type="RefSeq" id="XP_013407650.1"/>
    </source>
</evidence>
<sequence length="173" mass="19736">MKPDQGLSQDMEEEEEELDPWELFLELGMLIIESRMPEFSAKGRVEGPHCLLVTSRGTNHECDKGNKQCNMVSELRDQMLMLWKNGIPMCIEVLVYPDCQHVAKLYEAQLSPAEGTCVMLEEWTIQVSPKRMLDSHCGSRSLVQATRSHLHFSQLSAWLNVSRGTQPANVVYR</sequence>
<dbReference type="InParanoid" id="A0A1S3JB67"/>
<gene>
    <name evidence="2" type="primary">LOC106171743</name>
</gene>
<accession>A0A1S3JB67</accession>
<dbReference type="OrthoDB" id="8625101at2759"/>
<dbReference type="KEGG" id="lak:106171743"/>
<keyword evidence="1" id="KW-1185">Reference proteome</keyword>
<evidence type="ECO:0000313" key="1">
    <source>
        <dbReference type="Proteomes" id="UP000085678"/>
    </source>
</evidence>
<dbReference type="GeneID" id="106171743"/>
<dbReference type="AlphaFoldDB" id="A0A1S3JB67"/>
<dbReference type="STRING" id="7574.A0A1S3JB67"/>
<reference evidence="2" key="1">
    <citation type="submission" date="2025-08" db="UniProtKB">
        <authorList>
            <consortium name="RefSeq"/>
        </authorList>
    </citation>
    <scope>IDENTIFICATION</scope>
    <source>
        <tissue evidence="2">Gonads</tissue>
    </source>
</reference>